<proteinExistence type="predicted"/>
<organism evidence="2 3">
    <name type="scientific">Prorocentrum cordatum</name>
    <dbReference type="NCBI Taxonomy" id="2364126"/>
    <lineage>
        <taxon>Eukaryota</taxon>
        <taxon>Sar</taxon>
        <taxon>Alveolata</taxon>
        <taxon>Dinophyceae</taxon>
        <taxon>Prorocentrales</taxon>
        <taxon>Prorocentraceae</taxon>
        <taxon>Prorocentrum</taxon>
    </lineage>
</organism>
<reference evidence="2" key="1">
    <citation type="submission" date="2023-10" db="EMBL/GenBank/DDBJ databases">
        <authorList>
            <person name="Chen Y."/>
            <person name="Shah S."/>
            <person name="Dougan E. K."/>
            <person name="Thang M."/>
            <person name="Chan C."/>
        </authorList>
    </citation>
    <scope>NUCLEOTIDE SEQUENCE [LARGE SCALE GENOMIC DNA]</scope>
</reference>
<gene>
    <name evidence="2" type="ORF">PCOR1329_LOCUS76066</name>
</gene>
<feature type="region of interest" description="Disordered" evidence="1">
    <location>
        <begin position="15"/>
        <end position="121"/>
    </location>
</feature>
<dbReference type="EMBL" id="CAUYUJ010020426">
    <property type="protein sequence ID" value="CAK0898080.1"/>
    <property type="molecule type" value="Genomic_DNA"/>
</dbReference>
<dbReference type="Proteomes" id="UP001189429">
    <property type="component" value="Unassembled WGS sequence"/>
</dbReference>
<evidence type="ECO:0000313" key="2">
    <source>
        <dbReference type="EMBL" id="CAK0898080.1"/>
    </source>
</evidence>
<comment type="caution">
    <text evidence="2">The sequence shown here is derived from an EMBL/GenBank/DDBJ whole genome shotgun (WGS) entry which is preliminary data.</text>
</comment>
<sequence length="176" mass="17896">MLLGNGLTVRHTFIDVGPHGAGAHKRSASWPRSTVDVAAEEEDTDPPTSAAVSPAAAEQPPPKPRWADLESEAESVRSTGGRPSTPHAALAAGRQDTPTALERTRSAPAWPTTATGARRYVPPPARAYAQGGWAGGAASSMAAAAAPLPATAAPWHAPAGAVAAIAGPPRQRRRSG</sequence>
<protein>
    <submittedName>
        <fullName evidence="2">Uncharacterized protein</fullName>
    </submittedName>
</protein>
<keyword evidence="3" id="KW-1185">Reference proteome</keyword>
<evidence type="ECO:0000313" key="3">
    <source>
        <dbReference type="Proteomes" id="UP001189429"/>
    </source>
</evidence>
<evidence type="ECO:0000256" key="1">
    <source>
        <dbReference type="SAM" id="MobiDB-lite"/>
    </source>
</evidence>
<accession>A0ABN9XEZ8</accession>
<feature type="compositionally biased region" description="Low complexity" evidence="1">
    <location>
        <begin position="46"/>
        <end position="58"/>
    </location>
</feature>
<name>A0ABN9XEZ8_9DINO</name>